<dbReference type="AlphaFoldDB" id="A0A383WAC4"/>
<comment type="subcellular location">
    <subcellularLocation>
        <location evidence="1">Cytoplasm</location>
        <location evidence="1">Cytoskeleton</location>
        <location evidence="1">Cilium axoneme</location>
    </subcellularLocation>
</comment>
<sequence>MRHLFEASQFTAAAGSTEPQDGEYPFEAAQQLLQEALQGAAQVPSSGTAGAAADAAALPLCSDAGSNNSTPPPPPPQQQQQQQRQHGWRLAGFRSDLPGAPALLLPAHSLRHLDLVLRPGPAAAAALTELSQIARLSSLQQLQLKSKQCSPVLPAGFFTGLAQLSQLTALEVDGDFRGFRQHLPHALQQQLPLRQLEVEVNDEDDLEAELPSLLHLTQLTKLSSPESAHGNAALPAQLQSLDLGRCADTAPLLALSQLQHLSIRANFAEQRAVLELAKLPALQELQLEYLEEEAAAAAAPKWALLPQLRLLHVTCDTSPLQPQVGAAGWEPHMQHRSAILAGAAAATQLTALCLACFDHVPLDDAPLPQEHAMAICGNLTGLIGLRELALEDAGIVPGDAMALTALTGLTFLALDTLHYGVGDAAATSLARSLQHLQHLELSKCSMDLGSADFLAAVGQLKQLTELVMEGNEGLTQQGLMQLAGLSHLQELTVDEDEEVTGEVLGAFWAAVRQQ</sequence>
<keyword evidence="4" id="KW-1185">Reference proteome</keyword>
<dbReference type="PANTHER" id="PTHR45752">
    <property type="entry name" value="LEUCINE-RICH REPEAT-CONTAINING"/>
    <property type="match status" value="1"/>
</dbReference>
<proteinExistence type="predicted"/>
<reference evidence="3 4" key="1">
    <citation type="submission" date="2016-10" db="EMBL/GenBank/DDBJ databases">
        <authorList>
            <person name="Cai Z."/>
        </authorList>
    </citation>
    <scope>NUCLEOTIDE SEQUENCE [LARGE SCALE GENOMIC DNA]</scope>
</reference>
<dbReference type="InterPro" id="IPR032675">
    <property type="entry name" value="LRR_dom_sf"/>
</dbReference>
<dbReference type="GO" id="GO:0005930">
    <property type="term" value="C:axoneme"/>
    <property type="evidence" value="ECO:0007669"/>
    <property type="project" value="UniProtKB-SubCell"/>
</dbReference>
<dbReference type="Proteomes" id="UP000256970">
    <property type="component" value="Unassembled WGS sequence"/>
</dbReference>
<organism evidence="3 4">
    <name type="scientific">Tetradesmus obliquus</name>
    <name type="common">Green alga</name>
    <name type="synonym">Acutodesmus obliquus</name>
    <dbReference type="NCBI Taxonomy" id="3088"/>
    <lineage>
        <taxon>Eukaryota</taxon>
        <taxon>Viridiplantae</taxon>
        <taxon>Chlorophyta</taxon>
        <taxon>core chlorophytes</taxon>
        <taxon>Chlorophyceae</taxon>
        <taxon>CS clade</taxon>
        <taxon>Sphaeropleales</taxon>
        <taxon>Scenedesmaceae</taxon>
        <taxon>Tetradesmus</taxon>
    </lineage>
</organism>
<gene>
    <name evidence="3" type="ORF">BQ4739_LOCUS14904</name>
</gene>
<name>A0A383WAC4_TETOB</name>
<dbReference type="SUPFAM" id="SSF52047">
    <property type="entry name" value="RNI-like"/>
    <property type="match status" value="1"/>
</dbReference>
<dbReference type="SUPFAM" id="SSF52058">
    <property type="entry name" value="L domain-like"/>
    <property type="match status" value="1"/>
</dbReference>
<evidence type="ECO:0000256" key="1">
    <source>
        <dbReference type="ARBA" id="ARBA00004430"/>
    </source>
</evidence>
<dbReference type="PANTHER" id="PTHR45752:SF187">
    <property type="entry name" value="LEUCINE-RICH REPEAT AND IQ DOMAIN-CONTAINING PROTEIN 4"/>
    <property type="match status" value="1"/>
</dbReference>
<protein>
    <submittedName>
        <fullName evidence="3">Uncharacterized protein</fullName>
    </submittedName>
</protein>
<dbReference type="InterPro" id="IPR050715">
    <property type="entry name" value="LRR-SigEffector_domain"/>
</dbReference>
<evidence type="ECO:0000313" key="3">
    <source>
        <dbReference type="EMBL" id="SZX74577.1"/>
    </source>
</evidence>
<evidence type="ECO:0000313" key="4">
    <source>
        <dbReference type="Proteomes" id="UP000256970"/>
    </source>
</evidence>
<dbReference type="EMBL" id="FNXT01001217">
    <property type="protein sequence ID" value="SZX74577.1"/>
    <property type="molecule type" value="Genomic_DNA"/>
</dbReference>
<dbReference type="Gene3D" id="3.80.10.10">
    <property type="entry name" value="Ribonuclease Inhibitor"/>
    <property type="match status" value="1"/>
</dbReference>
<accession>A0A383WAC4</accession>
<evidence type="ECO:0000256" key="2">
    <source>
        <dbReference type="SAM" id="MobiDB-lite"/>
    </source>
</evidence>
<feature type="region of interest" description="Disordered" evidence="2">
    <location>
        <begin position="1"/>
        <end position="27"/>
    </location>
</feature>
<feature type="region of interest" description="Disordered" evidence="2">
    <location>
        <begin position="61"/>
        <end position="88"/>
    </location>
</feature>